<dbReference type="PANTHER" id="PTHR34590">
    <property type="entry name" value="OS03G0124300 PROTEIN-RELATED"/>
    <property type="match status" value="1"/>
</dbReference>
<gene>
    <name evidence="2" type="ORF">Gohar_014991</name>
</gene>
<dbReference type="InterPro" id="IPR011009">
    <property type="entry name" value="Kinase-like_dom_sf"/>
</dbReference>
<dbReference type="GO" id="GO:0004714">
    <property type="term" value="F:transmembrane receptor protein tyrosine kinase activity"/>
    <property type="evidence" value="ECO:0007669"/>
    <property type="project" value="InterPro"/>
</dbReference>
<organism evidence="2 3">
    <name type="scientific">Gossypium harknessii</name>
    <dbReference type="NCBI Taxonomy" id="34285"/>
    <lineage>
        <taxon>Eukaryota</taxon>
        <taxon>Viridiplantae</taxon>
        <taxon>Streptophyta</taxon>
        <taxon>Embryophyta</taxon>
        <taxon>Tracheophyta</taxon>
        <taxon>Spermatophyta</taxon>
        <taxon>Magnoliopsida</taxon>
        <taxon>eudicotyledons</taxon>
        <taxon>Gunneridae</taxon>
        <taxon>Pentapetalae</taxon>
        <taxon>rosids</taxon>
        <taxon>malvids</taxon>
        <taxon>Malvales</taxon>
        <taxon>Malvaceae</taxon>
        <taxon>Malvoideae</taxon>
        <taxon>Gossypium</taxon>
    </lineage>
</organism>
<dbReference type="GO" id="GO:0005524">
    <property type="term" value="F:ATP binding"/>
    <property type="evidence" value="ECO:0007669"/>
    <property type="project" value="InterPro"/>
</dbReference>
<evidence type="ECO:0000259" key="1">
    <source>
        <dbReference type="PROSITE" id="PS50011"/>
    </source>
</evidence>
<dbReference type="EMBL" id="JABFAD010000001">
    <property type="protein sequence ID" value="MBA0790332.1"/>
    <property type="molecule type" value="Genomic_DNA"/>
</dbReference>
<proteinExistence type="predicted"/>
<protein>
    <recommendedName>
        <fullName evidence="1">Protein kinase domain-containing protein</fullName>
    </recommendedName>
</protein>
<dbReference type="InterPro" id="IPR000719">
    <property type="entry name" value="Prot_kinase_dom"/>
</dbReference>
<dbReference type="PANTHER" id="PTHR34590:SF5">
    <property type="entry name" value="OS04G0586500 PROTEIN"/>
    <property type="match status" value="1"/>
</dbReference>
<dbReference type="OrthoDB" id="4062651at2759"/>
<evidence type="ECO:0000313" key="3">
    <source>
        <dbReference type="Proteomes" id="UP000593560"/>
    </source>
</evidence>
<dbReference type="SMART" id="SM00219">
    <property type="entry name" value="TyrKc"/>
    <property type="match status" value="1"/>
</dbReference>
<reference evidence="2 3" key="1">
    <citation type="journal article" date="2019" name="Genome Biol. Evol.">
        <title>Insights into the evolution of the New World diploid cottons (Gossypium, subgenus Houzingenia) based on genome sequencing.</title>
        <authorList>
            <person name="Grover C.E."/>
            <person name="Arick M.A. 2nd"/>
            <person name="Thrash A."/>
            <person name="Conover J.L."/>
            <person name="Sanders W.S."/>
            <person name="Peterson D.G."/>
            <person name="Frelichowski J.E."/>
            <person name="Scheffler J.A."/>
            <person name="Scheffler B.E."/>
            <person name="Wendel J.F."/>
        </authorList>
    </citation>
    <scope>NUCLEOTIDE SEQUENCE [LARGE SCALE GENOMIC DNA]</scope>
    <source>
        <strain evidence="2">0</strain>
        <tissue evidence="2">Leaf</tissue>
    </source>
</reference>
<comment type="caution">
    <text evidence="2">The sequence shown here is derived from an EMBL/GenBank/DDBJ whole genome shotgun (WGS) entry which is preliminary data.</text>
</comment>
<feature type="domain" description="Protein kinase" evidence="1">
    <location>
        <begin position="127"/>
        <end position="415"/>
    </location>
</feature>
<dbReference type="InterPro" id="IPR045272">
    <property type="entry name" value="ANXUR1/2-like"/>
</dbReference>
<dbReference type="AlphaFoldDB" id="A0A7J9FYA0"/>
<keyword evidence="3" id="KW-1185">Reference proteome</keyword>
<sequence length="415" mass="46160">MVPCFKIEKLSVTLSPSPNSLAFVNGIKVVSTPKNMYIEHQDKSISFVNSKIPFSILDATTFGNCLLSNVGRPTVANADETPTYTTPVVVYTTSRTMGLEPNINMNYNLTWNFYIDGGFNYLLRLHFYETQLQSSGNGIPVYRDYVLLIPSEGSSNQTLCLALHLSEKVGSKFADAILNNLEIFRLKKSDGSLAMPNPKSISSLASLNPENKQPKKGKNLSMKIFIGVSIGCTITLRYVNLVSLIAIAMNNEKIIVYEFMTNGTLPRGLGYLHSGAAHRVIHQDIKSTNILLDEEYVVKISDFGLFKMSPSSMTNDPIRTMISLANWARKCIGNESIDESIDPFLKSKISLNCLRTYAKIAENCIRENGCQRPSMYVVARKLEFALQLQEIGDSEQIGQVSDGAQSQVNQDHYLY</sequence>
<name>A0A7J9FYA0_9ROSI</name>
<evidence type="ECO:0000313" key="2">
    <source>
        <dbReference type="EMBL" id="MBA0790332.1"/>
    </source>
</evidence>
<dbReference type="Pfam" id="PF00069">
    <property type="entry name" value="Pkinase"/>
    <property type="match status" value="1"/>
</dbReference>
<dbReference type="PROSITE" id="PS00108">
    <property type="entry name" value="PROTEIN_KINASE_ST"/>
    <property type="match status" value="1"/>
</dbReference>
<dbReference type="InterPro" id="IPR020635">
    <property type="entry name" value="Tyr_kinase_cat_dom"/>
</dbReference>
<dbReference type="Gene3D" id="2.60.120.430">
    <property type="entry name" value="Galactose-binding lectin"/>
    <property type="match status" value="1"/>
</dbReference>
<accession>A0A7J9FYA0</accession>
<dbReference type="PROSITE" id="PS50011">
    <property type="entry name" value="PROTEIN_KINASE_DOM"/>
    <property type="match status" value="1"/>
</dbReference>
<dbReference type="Gene3D" id="1.10.510.10">
    <property type="entry name" value="Transferase(Phosphotransferase) domain 1"/>
    <property type="match status" value="2"/>
</dbReference>
<dbReference type="InterPro" id="IPR008271">
    <property type="entry name" value="Ser/Thr_kinase_AS"/>
</dbReference>
<dbReference type="Proteomes" id="UP000593560">
    <property type="component" value="Unassembled WGS sequence"/>
</dbReference>
<dbReference type="SUPFAM" id="SSF56112">
    <property type="entry name" value="Protein kinase-like (PK-like)"/>
    <property type="match status" value="1"/>
</dbReference>